<name>A0A8H3E724_9AGAM</name>
<evidence type="ECO:0000256" key="1">
    <source>
        <dbReference type="SAM" id="MobiDB-lite"/>
    </source>
</evidence>
<organism evidence="3 4">
    <name type="scientific">Rhizoctonia solani</name>
    <dbReference type="NCBI Taxonomy" id="456999"/>
    <lineage>
        <taxon>Eukaryota</taxon>
        <taxon>Fungi</taxon>
        <taxon>Dikarya</taxon>
        <taxon>Basidiomycota</taxon>
        <taxon>Agaricomycotina</taxon>
        <taxon>Agaricomycetes</taxon>
        <taxon>Cantharellales</taxon>
        <taxon>Ceratobasidiaceae</taxon>
        <taxon>Rhizoctonia</taxon>
    </lineage>
</organism>
<dbReference type="PANTHER" id="PTHR35204">
    <property type="entry name" value="YALI0A21131P"/>
    <property type="match status" value="1"/>
</dbReference>
<evidence type="ECO:0000256" key="2">
    <source>
        <dbReference type="SAM" id="SignalP"/>
    </source>
</evidence>
<dbReference type="AlphaFoldDB" id="A0A8H3E724"/>
<protein>
    <submittedName>
        <fullName evidence="3">Uncharacterized protein</fullName>
    </submittedName>
</protein>
<proteinExistence type="predicted"/>
<sequence length="579" mass="64664">MSFYVTLMISLWGSLLVDAVDTPGGSKGPYNYGRKEEPGTRHNQATIAAAQLLHNPRDLRTNTTAHLIFSSVSGLLQHWPNTIYTNGHTFVPCTIPAGTPLYHSRPSFDPPPSPEFFAFDVDHSYIFCATPPCVMYTYVPTRDLKLGYFDGTSAAILDGARDLQDIAFNDRFIPGNEYNPWTHAISMCGWAKQVGLAGIVRMEPSFEAVLCNIDSDLELVSSQEIVYHETMVFPGQRIPGGPNVTSSTEARRHPRFKSQQPYLPGPAIPAYPPPPGWQGKQYNSTDAAYESIRAGMWHNHFPGESRVILDYSGIVSAYDEAYTSLTRSRQEVPRSKHRLNNISATDVSRLKSEMEEVLKPGRPLAAVNWQSVFKDIVNRYAERLEDLRYLLGRSDLNPEEIVASARQKILVMLTPYMVLPQSKPNSARANIEAQTPLHAGSGSASQNGPDEAWLRRIYDACAKYPTIEFARRRGLTAQEERLVNSIDVVQAAICSSLTTVWAEAFGSGDRPLFARHMVATWKAEVEELMNWLDWHAWVKCDPPCGPGLQCVLATWPWEVQTGEEDIGPTCRDHLTEGMF</sequence>
<accession>A0A8H3E724</accession>
<feature type="region of interest" description="Disordered" evidence="1">
    <location>
        <begin position="238"/>
        <end position="265"/>
    </location>
</feature>
<dbReference type="Proteomes" id="UP000663827">
    <property type="component" value="Unassembled WGS sequence"/>
</dbReference>
<dbReference type="EMBL" id="CAJNJQ010003382">
    <property type="protein sequence ID" value="CAE7197725.1"/>
    <property type="molecule type" value="Genomic_DNA"/>
</dbReference>
<comment type="caution">
    <text evidence="3">The sequence shown here is derived from an EMBL/GenBank/DDBJ whole genome shotgun (WGS) entry which is preliminary data.</text>
</comment>
<dbReference type="InterPro" id="IPR038921">
    <property type="entry name" value="YOR389W-like"/>
</dbReference>
<keyword evidence="2" id="KW-0732">Signal</keyword>
<gene>
    <name evidence="3" type="ORF">RDB_LOCUS135121</name>
</gene>
<dbReference type="PANTHER" id="PTHR35204:SF1">
    <property type="entry name" value="ENTEROTOXIN"/>
    <property type="match status" value="1"/>
</dbReference>
<reference evidence="3" key="1">
    <citation type="submission" date="2021-01" db="EMBL/GenBank/DDBJ databases">
        <authorList>
            <person name="Kaushik A."/>
        </authorList>
    </citation>
    <scope>NUCLEOTIDE SEQUENCE</scope>
    <source>
        <strain evidence="3">AG5</strain>
    </source>
</reference>
<evidence type="ECO:0000313" key="4">
    <source>
        <dbReference type="Proteomes" id="UP000663827"/>
    </source>
</evidence>
<feature type="chain" id="PRO_5034604309" evidence="2">
    <location>
        <begin position="20"/>
        <end position="579"/>
    </location>
</feature>
<evidence type="ECO:0000313" key="3">
    <source>
        <dbReference type="EMBL" id="CAE7197725.1"/>
    </source>
</evidence>
<feature type="signal peptide" evidence="2">
    <location>
        <begin position="1"/>
        <end position="19"/>
    </location>
</feature>